<proteinExistence type="predicted"/>
<sequence>MRTDFSLGVLSLSFFVAACGGANSANSGGTSAPVAAKPAASAPAAAANSSGEVSLESLLARESTGLKAVSAKSGDGSLVLAAESSAQPTFEAKNNVPQVMIPIGTEQPVICLLRGDSPSTGSLLRSVVSDVQKDEPKNQITMLEAAMLGNVPYYLAELQYLDEKTGKPLLGALKIAVFDRAGDTLLCMHDELGYRATFKRVVESVAKSFQKKDAEEPKAPNELEIALAKVQKQPIGYTTERHFITPEGTHVELESSTLLLRRSPTELMSVESVRVTESSKDGIATKIRTISEEGGEQAESITVERKAGGKYHVEGTKSGKAVKGDFTSKTPIWASWRQRAEVRDKMLRGRKVRELSMSGYSSSSNPIGMTPTTYKATSDANAFEITNGGVQVRATLDADARTTQVGLKMGAIELSFERAIFESHK</sequence>
<dbReference type="RefSeq" id="WP_394835866.1">
    <property type="nucleotide sequence ID" value="NZ_CP089929.1"/>
</dbReference>
<keyword evidence="3" id="KW-1185">Reference proteome</keyword>
<evidence type="ECO:0000313" key="2">
    <source>
        <dbReference type="EMBL" id="WXB06216.1"/>
    </source>
</evidence>
<feature type="chain" id="PRO_5047392963" description="Lipoprotein" evidence="1">
    <location>
        <begin position="25"/>
        <end position="425"/>
    </location>
</feature>
<feature type="signal peptide" evidence="1">
    <location>
        <begin position="1"/>
        <end position="24"/>
    </location>
</feature>
<reference evidence="2" key="1">
    <citation type="submission" date="2021-12" db="EMBL/GenBank/DDBJ databases">
        <title>Discovery of the Pendulisporaceae a myxobacterial family with distinct sporulation behavior and unique specialized metabolism.</title>
        <authorList>
            <person name="Garcia R."/>
            <person name="Popoff A."/>
            <person name="Bader C.D."/>
            <person name="Loehr J."/>
            <person name="Walesch S."/>
            <person name="Walt C."/>
            <person name="Boldt J."/>
            <person name="Bunk B."/>
            <person name="Haeckl F.J.F.P.J."/>
            <person name="Gunesch A.P."/>
            <person name="Birkelbach J."/>
            <person name="Nuebel U."/>
            <person name="Pietschmann T."/>
            <person name="Bach T."/>
            <person name="Mueller R."/>
        </authorList>
    </citation>
    <scope>NUCLEOTIDE SEQUENCE</scope>
    <source>
        <strain evidence="2">MSr11367</strain>
    </source>
</reference>
<evidence type="ECO:0000313" key="3">
    <source>
        <dbReference type="Proteomes" id="UP001374803"/>
    </source>
</evidence>
<evidence type="ECO:0008006" key="4">
    <source>
        <dbReference type="Google" id="ProtNLM"/>
    </source>
</evidence>
<evidence type="ECO:0000256" key="1">
    <source>
        <dbReference type="SAM" id="SignalP"/>
    </source>
</evidence>
<organism evidence="2 3">
    <name type="scientific">Pendulispora rubella</name>
    <dbReference type="NCBI Taxonomy" id="2741070"/>
    <lineage>
        <taxon>Bacteria</taxon>
        <taxon>Pseudomonadati</taxon>
        <taxon>Myxococcota</taxon>
        <taxon>Myxococcia</taxon>
        <taxon>Myxococcales</taxon>
        <taxon>Sorangiineae</taxon>
        <taxon>Pendulisporaceae</taxon>
        <taxon>Pendulispora</taxon>
    </lineage>
</organism>
<accession>A0ABZ2L5J9</accession>
<name>A0ABZ2L5J9_9BACT</name>
<dbReference type="Proteomes" id="UP001374803">
    <property type="component" value="Chromosome"/>
</dbReference>
<gene>
    <name evidence="2" type="ORF">LVJ94_03015</name>
</gene>
<dbReference type="EMBL" id="CP089983">
    <property type="protein sequence ID" value="WXB06216.1"/>
    <property type="molecule type" value="Genomic_DNA"/>
</dbReference>
<keyword evidence="1" id="KW-0732">Signal</keyword>
<dbReference type="PROSITE" id="PS51257">
    <property type="entry name" value="PROKAR_LIPOPROTEIN"/>
    <property type="match status" value="1"/>
</dbReference>
<protein>
    <recommendedName>
        <fullName evidence="4">Lipoprotein</fullName>
    </recommendedName>
</protein>